<evidence type="ECO:0000313" key="3">
    <source>
        <dbReference type="Proteomes" id="UP000815325"/>
    </source>
</evidence>
<evidence type="ECO:0000256" key="1">
    <source>
        <dbReference type="SAM" id="Phobius"/>
    </source>
</evidence>
<gene>
    <name evidence="2" type="ORF">DUNSADRAFT_16654</name>
</gene>
<dbReference type="EMBL" id="MU070213">
    <property type="protein sequence ID" value="KAF5829035.1"/>
    <property type="molecule type" value="Genomic_DNA"/>
</dbReference>
<organism evidence="2 3">
    <name type="scientific">Dunaliella salina</name>
    <name type="common">Green alga</name>
    <name type="synonym">Protococcus salinus</name>
    <dbReference type="NCBI Taxonomy" id="3046"/>
    <lineage>
        <taxon>Eukaryota</taxon>
        <taxon>Viridiplantae</taxon>
        <taxon>Chlorophyta</taxon>
        <taxon>core chlorophytes</taxon>
        <taxon>Chlorophyceae</taxon>
        <taxon>CS clade</taxon>
        <taxon>Chlamydomonadales</taxon>
        <taxon>Dunaliellaceae</taxon>
        <taxon>Dunaliella</taxon>
    </lineage>
</organism>
<keyword evidence="1" id="KW-1133">Transmembrane helix</keyword>
<feature type="transmembrane region" description="Helical" evidence="1">
    <location>
        <begin position="42"/>
        <end position="58"/>
    </location>
</feature>
<dbReference type="InterPro" id="IPR044966">
    <property type="entry name" value="RPH1"/>
</dbReference>
<feature type="transmembrane region" description="Helical" evidence="1">
    <location>
        <begin position="20"/>
        <end position="36"/>
    </location>
</feature>
<proteinExistence type="predicted"/>
<sequence>MLTIPSLRAKECMPKEKDALNVLFALMPLMNIILPFVWKSFAFIFTADVIMLVAVYYWKGAFMEVYGIPFAAPGSMAPKSAPAPKSQE</sequence>
<dbReference type="PANTHER" id="PTHR36359">
    <property type="entry name" value="PROTEIN RESISTANCE TO PHYTOPHTHORA 1, CHLOROPLASTIC"/>
    <property type="match status" value="1"/>
</dbReference>
<keyword evidence="1" id="KW-0472">Membrane</keyword>
<evidence type="ECO:0000313" key="2">
    <source>
        <dbReference type="EMBL" id="KAF5829035.1"/>
    </source>
</evidence>
<keyword evidence="1" id="KW-0812">Transmembrane</keyword>
<keyword evidence="3" id="KW-1185">Reference proteome</keyword>
<dbReference type="Proteomes" id="UP000815325">
    <property type="component" value="Unassembled WGS sequence"/>
</dbReference>
<dbReference type="PANTHER" id="PTHR36359:SF1">
    <property type="entry name" value="PROTEIN RESISTANCE TO PHYTOPHTHORA 1, CHLOROPLASTIC"/>
    <property type="match status" value="1"/>
</dbReference>
<comment type="caution">
    <text evidence="2">The sequence shown here is derived from an EMBL/GenBank/DDBJ whole genome shotgun (WGS) entry which is preliminary data.</text>
</comment>
<protein>
    <submittedName>
        <fullName evidence="2">Uncharacterized protein</fullName>
    </submittedName>
</protein>
<accession>A0ABQ7G361</accession>
<reference evidence="2" key="1">
    <citation type="submission" date="2017-08" db="EMBL/GenBank/DDBJ databases">
        <authorList>
            <person name="Polle J.E."/>
            <person name="Barry K."/>
            <person name="Cushman J."/>
            <person name="Schmutz J."/>
            <person name="Tran D."/>
            <person name="Hathwaick L.T."/>
            <person name="Yim W.C."/>
            <person name="Jenkins J."/>
            <person name="Mckie-Krisberg Z.M."/>
            <person name="Prochnik S."/>
            <person name="Lindquist E."/>
            <person name="Dockter R.B."/>
            <person name="Adam C."/>
            <person name="Molina H."/>
            <person name="Bunkerborg J."/>
            <person name="Jin E."/>
            <person name="Buchheim M."/>
            <person name="Magnuson J."/>
        </authorList>
    </citation>
    <scope>NUCLEOTIDE SEQUENCE</scope>
    <source>
        <strain evidence="2">CCAP 19/18</strain>
    </source>
</reference>
<name>A0ABQ7G361_DUNSA</name>